<evidence type="ECO:0000313" key="10">
    <source>
        <dbReference type="EMBL" id="MFC5589058.1"/>
    </source>
</evidence>
<feature type="transmembrane region" description="Helical" evidence="8">
    <location>
        <begin position="12"/>
        <end position="38"/>
    </location>
</feature>
<dbReference type="PANTHER" id="PTHR43357:SF4">
    <property type="entry name" value="INNER MEMBRANE ABC TRANSPORTER PERMEASE PROTEIN YDCV"/>
    <property type="match status" value="1"/>
</dbReference>
<dbReference type="PANTHER" id="PTHR43357">
    <property type="entry name" value="INNER MEMBRANE ABC TRANSPORTER PERMEASE PROTEIN YDCV"/>
    <property type="match status" value="1"/>
</dbReference>
<keyword evidence="3" id="KW-1003">Cell membrane</keyword>
<evidence type="ECO:0000256" key="8">
    <source>
        <dbReference type="RuleBase" id="RU363032"/>
    </source>
</evidence>
<dbReference type="CDD" id="cd06261">
    <property type="entry name" value="TM_PBP2"/>
    <property type="match status" value="1"/>
</dbReference>
<keyword evidence="5 8" id="KW-0812">Transmembrane</keyword>
<sequence length="259" mass="28322">MKPISIFRIINLFIFAFLMAPLLIVIVTSFSNTAYLTFPPEGFTLKWYEYVLSDGRYFEPLMNSLLVAAIATIVSLIIGTMVSIAVVRYRFKLKGAVNSLFLAPLIVPSLLLGIGLLMFFSKLGITDAYVRLTAAHCVLTVPYVVRSVVASLGRINPSIEEASRILGASPIKTIFLVTLPLIKPALIAGGFFAFIISFDELVVGLFLTSSSVTTLPLLIYSDIQFNLNPSISAISSLLILGTIIIGVIGMRFIDKKDLY</sequence>
<dbReference type="SUPFAM" id="SSF161098">
    <property type="entry name" value="MetI-like"/>
    <property type="match status" value="1"/>
</dbReference>
<feature type="transmembrane region" description="Helical" evidence="8">
    <location>
        <begin position="65"/>
        <end position="87"/>
    </location>
</feature>
<reference evidence="11" key="1">
    <citation type="journal article" date="2019" name="Int. J. Syst. Evol. Microbiol.">
        <title>The Global Catalogue of Microorganisms (GCM) 10K type strain sequencing project: providing services to taxonomists for standard genome sequencing and annotation.</title>
        <authorList>
            <consortium name="The Broad Institute Genomics Platform"/>
            <consortium name="The Broad Institute Genome Sequencing Center for Infectious Disease"/>
            <person name="Wu L."/>
            <person name="Ma J."/>
        </authorList>
    </citation>
    <scope>NUCLEOTIDE SEQUENCE [LARGE SCALE GENOMIC DNA]</scope>
    <source>
        <strain evidence="11">CGMCC 4.1434</strain>
    </source>
</reference>
<comment type="similarity">
    <text evidence="8">Belongs to the binding-protein-dependent transport system permease family.</text>
</comment>
<feature type="transmembrane region" description="Helical" evidence="8">
    <location>
        <begin position="174"/>
        <end position="195"/>
    </location>
</feature>
<evidence type="ECO:0000256" key="1">
    <source>
        <dbReference type="ARBA" id="ARBA00004429"/>
    </source>
</evidence>
<dbReference type="PROSITE" id="PS50928">
    <property type="entry name" value="ABC_TM1"/>
    <property type="match status" value="1"/>
</dbReference>
<keyword evidence="7 8" id="KW-0472">Membrane</keyword>
<dbReference type="Gene3D" id="1.10.3720.10">
    <property type="entry name" value="MetI-like"/>
    <property type="match status" value="1"/>
</dbReference>
<keyword evidence="6 8" id="KW-1133">Transmembrane helix</keyword>
<evidence type="ECO:0000259" key="9">
    <source>
        <dbReference type="PROSITE" id="PS50928"/>
    </source>
</evidence>
<gene>
    <name evidence="10" type="ORF">ACFPRA_09175</name>
</gene>
<organism evidence="10 11">
    <name type="scientific">Sporosarcina soli</name>
    <dbReference type="NCBI Taxonomy" id="334736"/>
    <lineage>
        <taxon>Bacteria</taxon>
        <taxon>Bacillati</taxon>
        <taxon>Bacillota</taxon>
        <taxon>Bacilli</taxon>
        <taxon>Bacillales</taxon>
        <taxon>Caryophanaceae</taxon>
        <taxon>Sporosarcina</taxon>
    </lineage>
</organism>
<keyword evidence="2 8" id="KW-0813">Transport</keyword>
<dbReference type="RefSeq" id="WP_381433089.1">
    <property type="nucleotide sequence ID" value="NZ_JBHSNO010000005.1"/>
</dbReference>
<evidence type="ECO:0000256" key="5">
    <source>
        <dbReference type="ARBA" id="ARBA00022692"/>
    </source>
</evidence>
<feature type="transmembrane region" description="Helical" evidence="8">
    <location>
        <begin position="231"/>
        <end position="253"/>
    </location>
</feature>
<dbReference type="InterPro" id="IPR000515">
    <property type="entry name" value="MetI-like"/>
</dbReference>
<keyword evidence="11" id="KW-1185">Reference proteome</keyword>
<proteinExistence type="inferred from homology"/>
<dbReference type="Pfam" id="PF00528">
    <property type="entry name" value="BPD_transp_1"/>
    <property type="match status" value="1"/>
</dbReference>
<evidence type="ECO:0000256" key="4">
    <source>
        <dbReference type="ARBA" id="ARBA00022519"/>
    </source>
</evidence>
<keyword evidence="4" id="KW-0997">Cell inner membrane</keyword>
<dbReference type="Proteomes" id="UP001596109">
    <property type="component" value="Unassembled WGS sequence"/>
</dbReference>
<accession>A0ABW0TJT9</accession>
<feature type="transmembrane region" description="Helical" evidence="8">
    <location>
        <begin position="201"/>
        <end position="219"/>
    </location>
</feature>
<dbReference type="EMBL" id="JBHSNO010000005">
    <property type="protein sequence ID" value="MFC5589058.1"/>
    <property type="molecule type" value="Genomic_DNA"/>
</dbReference>
<evidence type="ECO:0000256" key="6">
    <source>
        <dbReference type="ARBA" id="ARBA00022989"/>
    </source>
</evidence>
<dbReference type="InterPro" id="IPR035906">
    <property type="entry name" value="MetI-like_sf"/>
</dbReference>
<evidence type="ECO:0000256" key="7">
    <source>
        <dbReference type="ARBA" id="ARBA00023136"/>
    </source>
</evidence>
<feature type="transmembrane region" description="Helical" evidence="8">
    <location>
        <begin position="99"/>
        <end position="120"/>
    </location>
</feature>
<name>A0ABW0TJT9_9BACL</name>
<feature type="domain" description="ABC transmembrane type-1" evidence="9">
    <location>
        <begin position="61"/>
        <end position="249"/>
    </location>
</feature>
<evidence type="ECO:0000313" key="11">
    <source>
        <dbReference type="Proteomes" id="UP001596109"/>
    </source>
</evidence>
<comment type="subcellular location">
    <subcellularLocation>
        <location evidence="1">Cell inner membrane</location>
        <topology evidence="1">Multi-pass membrane protein</topology>
    </subcellularLocation>
    <subcellularLocation>
        <location evidence="8">Cell membrane</location>
        <topology evidence="8">Multi-pass membrane protein</topology>
    </subcellularLocation>
</comment>
<evidence type="ECO:0000256" key="2">
    <source>
        <dbReference type="ARBA" id="ARBA00022448"/>
    </source>
</evidence>
<evidence type="ECO:0000256" key="3">
    <source>
        <dbReference type="ARBA" id="ARBA00022475"/>
    </source>
</evidence>
<protein>
    <submittedName>
        <fullName evidence="10">ABC transporter permease</fullName>
    </submittedName>
</protein>
<comment type="caution">
    <text evidence="10">The sequence shown here is derived from an EMBL/GenBank/DDBJ whole genome shotgun (WGS) entry which is preliminary data.</text>
</comment>